<sequence length="203" mass="24684">MKRKWTFFWLITSVFVLSLIFLNIDAFKRYDIEQVSYFEFFKINGVMFAIYGVVISSFWSLSNSLENSRTLNQRTEFDKNSNSMKFFEKWDDSLLVEARDFTRELREERKDISDNELLKRIDESPKSDKHKNLKRSLVVCFNFYELMNVAIKNGMVNESLLRNSFKFIFIDMFDRFKPWLEDEKHCNKDSKKELDELYKRWNK</sequence>
<dbReference type="EMBL" id="AMZN01000002">
    <property type="protein sequence ID" value="ELR73835.1"/>
    <property type="molecule type" value="Genomic_DNA"/>
</dbReference>
<evidence type="ECO:0000256" key="1">
    <source>
        <dbReference type="SAM" id="Phobius"/>
    </source>
</evidence>
<dbReference type="Proteomes" id="UP000011135">
    <property type="component" value="Unassembled WGS sequence"/>
</dbReference>
<proteinExistence type="predicted"/>
<evidence type="ECO:0000313" key="2">
    <source>
        <dbReference type="EMBL" id="ELR73835.1"/>
    </source>
</evidence>
<evidence type="ECO:0000313" key="3">
    <source>
        <dbReference type="Proteomes" id="UP000011135"/>
    </source>
</evidence>
<name>L8JYH8_9BACT</name>
<comment type="caution">
    <text evidence="2">The sequence shown here is derived from an EMBL/GenBank/DDBJ whole genome shotgun (WGS) entry which is preliminary data.</text>
</comment>
<dbReference type="AlphaFoldDB" id="L8JYH8"/>
<dbReference type="STRING" id="1237149.C900_01445"/>
<feature type="transmembrane region" description="Helical" evidence="1">
    <location>
        <begin position="6"/>
        <end position="24"/>
    </location>
</feature>
<accession>L8JYH8</accession>
<keyword evidence="1" id="KW-1133">Transmembrane helix</keyword>
<organism evidence="2 3">
    <name type="scientific">Fulvivirga imtechensis AK7</name>
    <dbReference type="NCBI Taxonomy" id="1237149"/>
    <lineage>
        <taxon>Bacteria</taxon>
        <taxon>Pseudomonadati</taxon>
        <taxon>Bacteroidota</taxon>
        <taxon>Cytophagia</taxon>
        <taxon>Cytophagales</taxon>
        <taxon>Fulvivirgaceae</taxon>
        <taxon>Fulvivirga</taxon>
    </lineage>
</organism>
<keyword evidence="1" id="KW-0472">Membrane</keyword>
<protein>
    <recommendedName>
        <fullName evidence="4">DUF4760 domain-containing protein</fullName>
    </recommendedName>
</protein>
<dbReference type="InterPro" id="IPR031876">
    <property type="entry name" value="DUF4760"/>
</dbReference>
<gene>
    <name evidence="2" type="ORF">C900_01445</name>
</gene>
<evidence type="ECO:0008006" key="4">
    <source>
        <dbReference type="Google" id="ProtNLM"/>
    </source>
</evidence>
<keyword evidence="1" id="KW-0812">Transmembrane</keyword>
<dbReference type="Pfam" id="PF15956">
    <property type="entry name" value="DUF4760"/>
    <property type="match status" value="1"/>
</dbReference>
<keyword evidence="3" id="KW-1185">Reference proteome</keyword>
<reference evidence="2 3" key="1">
    <citation type="submission" date="2012-12" db="EMBL/GenBank/DDBJ databases">
        <title>Genome assembly of Fulvivirga imtechensis AK7.</title>
        <authorList>
            <person name="Nupur N."/>
            <person name="Khatri I."/>
            <person name="Kumar R."/>
            <person name="Subramanian S."/>
            <person name="Pinnaka A."/>
        </authorList>
    </citation>
    <scope>NUCLEOTIDE SEQUENCE [LARGE SCALE GENOMIC DNA]</scope>
    <source>
        <strain evidence="2 3">AK7</strain>
    </source>
</reference>
<feature type="transmembrane region" description="Helical" evidence="1">
    <location>
        <begin position="45"/>
        <end position="62"/>
    </location>
</feature>